<dbReference type="FunFam" id="1.20.1050.10:FF:000009">
    <property type="entry name" value="Glutathione S-transferase omega-1"/>
    <property type="match status" value="1"/>
</dbReference>
<dbReference type="EC" id="2.5.1.18" evidence="3"/>
<evidence type="ECO:0000256" key="2">
    <source>
        <dbReference type="ARBA" id="ARBA00023002"/>
    </source>
</evidence>
<dbReference type="AlphaFoldDB" id="G9HSP5"/>
<comment type="catalytic activity">
    <reaction evidence="3">
        <text>RX + glutathione = an S-substituted glutathione + a halide anion + H(+)</text>
        <dbReference type="Rhea" id="RHEA:16437"/>
        <dbReference type="ChEBI" id="CHEBI:15378"/>
        <dbReference type="ChEBI" id="CHEBI:16042"/>
        <dbReference type="ChEBI" id="CHEBI:17792"/>
        <dbReference type="ChEBI" id="CHEBI:57925"/>
        <dbReference type="ChEBI" id="CHEBI:90779"/>
        <dbReference type="EC" id="2.5.1.18"/>
    </reaction>
</comment>
<evidence type="ECO:0000313" key="6">
    <source>
        <dbReference type="EMBL" id="AEW46328.1"/>
    </source>
</evidence>
<dbReference type="PROSITE" id="PS50404">
    <property type="entry name" value="GST_NTER"/>
    <property type="match status" value="1"/>
</dbReference>
<name>G9HSP5_RUDPH</name>
<dbReference type="SFLD" id="SFLDG00358">
    <property type="entry name" value="Main_(cytGST)"/>
    <property type="match status" value="1"/>
</dbReference>
<dbReference type="GO" id="GO:0045174">
    <property type="term" value="F:glutathione dehydrogenase (ascorbate) activity"/>
    <property type="evidence" value="ECO:0007669"/>
    <property type="project" value="UniProtKB-UniRule"/>
</dbReference>
<dbReference type="PANTHER" id="PTHR43968">
    <property type="match status" value="1"/>
</dbReference>
<feature type="domain" description="GST C-terminal" evidence="5">
    <location>
        <begin position="102"/>
        <end position="232"/>
    </location>
</feature>
<evidence type="ECO:0000259" key="5">
    <source>
        <dbReference type="PROSITE" id="PS50405"/>
    </source>
</evidence>
<dbReference type="PANTHER" id="PTHR43968:SF6">
    <property type="entry name" value="GLUTATHIONE S-TRANSFERASE OMEGA"/>
    <property type="match status" value="1"/>
</dbReference>
<reference evidence="6" key="1">
    <citation type="submission" date="2011-07" db="EMBL/GenBank/DDBJ databases">
        <authorList>
            <person name="Zhao J.M."/>
            <person name="Zhang L.B."/>
            <person name="Wu H.F."/>
        </authorList>
    </citation>
    <scope>NUCLEOTIDE SEQUENCE</scope>
    <source>
        <tissue evidence="6">Hepatopancreas</tissue>
    </source>
</reference>
<dbReference type="GO" id="GO:0006749">
    <property type="term" value="P:glutathione metabolic process"/>
    <property type="evidence" value="ECO:0007669"/>
    <property type="project" value="UniProtKB-UniRule"/>
</dbReference>
<reference evidence="6" key="2">
    <citation type="journal article" date="2012" name="Comp. Biochem. Physiol. C Toxicol. Pharmacol.">
        <title>Expression profiles of seven glutathione S-transferase (GST) genes from Venerupis philippinarum exposed to heavy metals and benzo[a]pyrene.</title>
        <authorList>
            <person name="Zhang L."/>
            <person name="Qiu L."/>
            <person name="Wu H."/>
            <person name="Liu X."/>
            <person name="You L."/>
            <person name="Pei D."/>
            <person name="Chen L."/>
            <person name="Wang Q."/>
            <person name="Zhao J."/>
        </authorList>
    </citation>
    <scope>NUCLEOTIDE SEQUENCE</scope>
    <source>
        <tissue evidence="6">Hepatopancreas</tissue>
    </source>
</reference>
<keyword evidence="2 3" id="KW-0560">Oxidoreductase</keyword>
<accession>G9HSP5</accession>
<keyword evidence="3 6" id="KW-0808">Transferase</keyword>
<dbReference type="FunFam" id="3.40.30.10:FF:000123">
    <property type="entry name" value="Glutathione transferase o1"/>
    <property type="match status" value="1"/>
</dbReference>
<dbReference type="GO" id="GO:0005737">
    <property type="term" value="C:cytoplasm"/>
    <property type="evidence" value="ECO:0007669"/>
    <property type="project" value="InterPro"/>
</dbReference>
<dbReference type="InterPro" id="IPR050983">
    <property type="entry name" value="GST_Omega/HSP26"/>
</dbReference>
<dbReference type="InterPro" id="IPR036282">
    <property type="entry name" value="Glutathione-S-Trfase_C_sf"/>
</dbReference>
<dbReference type="InterPro" id="IPR036249">
    <property type="entry name" value="Thioredoxin-like_sf"/>
</dbReference>
<sequence length="240" mass="27488">MPSEIAYRKGSDFPALEAGKLRVYSMRHCPYAQRARIVMLHKNIEFETVNINLKEKPEWFLELAPLGTVPAIQKDDIIVYDSPIVCQYLDETYPGEKLTPNDPYQKAKDAMLVERYSKKVVTPFYRMALKQEPEALGELLSGLNVLEDELKSRGKTFFGGEKPMMVDFMIWPHMERIADMGKVNDKAAIRKDQFPNLVAWIDNITAVPAVKVTRCSEEDFIKIVVARKEGKEIFDIGVEQ</sequence>
<evidence type="ECO:0000256" key="3">
    <source>
        <dbReference type="RuleBase" id="RU368071"/>
    </source>
</evidence>
<dbReference type="EC" id="1.20.4.2" evidence="3"/>
<proteinExistence type="evidence at transcript level"/>
<dbReference type="Pfam" id="PF13410">
    <property type="entry name" value="GST_C_2"/>
    <property type="match status" value="1"/>
</dbReference>
<evidence type="ECO:0000259" key="4">
    <source>
        <dbReference type="PROSITE" id="PS50404"/>
    </source>
</evidence>
<comment type="similarity">
    <text evidence="1 3">Belongs to the GST superfamily. Omega family.</text>
</comment>
<dbReference type="InterPro" id="IPR004045">
    <property type="entry name" value="Glutathione_S-Trfase_N"/>
</dbReference>
<dbReference type="SUPFAM" id="SSF47616">
    <property type="entry name" value="GST C-terminal domain-like"/>
    <property type="match status" value="1"/>
</dbReference>
<organism evidence="6">
    <name type="scientific">Ruditapes philippinarum</name>
    <name type="common">Japanese carpet shell</name>
    <name type="synonym">Venerupis philippinarum</name>
    <dbReference type="NCBI Taxonomy" id="129788"/>
    <lineage>
        <taxon>Eukaryota</taxon>
        <taxon>Metazoa</taxon>
        <taxon>Spiralia</taxon>
        <taxon>Lophotrochozoa</taxon>
        <taxon>Mollusca</taxon>
        <taxon>Bivalvia</taxon>
        <taxon>Autobranchia</taxon>
        <taxon>Heteroconchia</taxon>
        <taxon>Euheterodonta</taxon>
        <taxon>Imparidentia</taxon>
        <taxon>Neoheterodontei</taxon>
        <taxon>Venerida</taxon>
        <taxon>Veneroidea</taxon>
        <taxon>Veneridae</taxon>
        <taxon>Ruditapes</taxon>
    </lineage>
</organism>
<dbReference type="Pfam" id="PF13417">
    <property type="entry name" value="GST_N_3"/>
    <property type="match status" value="1"/>
</dbReference>
<feature type="domain" description="GST N-terminal" evidence="4">
    <location>
        <begin position="19"/>
        <end position="97"/>
    </location>
</feature>
<dbReference type="SUPFAM" id="SSF52833">
    <property type="entry name" value="Thioredoxin-like"/>
    <property type="match status" value="1"/>
</dbReference>
<comment type="catalytic activity">
    <reaction evidence="3">
        <text>methylarsonate + 2 glutathione + H(+) = methylarsonous acid + glutathione disulfide + H2O</text>
        <dbReference type="Rhea" id="RHEA:15969"/>
        <dbReference type="ChEBI" id="CHEBI:15377"/>
        <dbReference type="ChEBI" id="CHEBI:15378"/>
        <dbReference type="ChEBI" id="CHEBI:17826"/>
        <dbReference type="ChEBI" id="CHEBI:33409"/>
        <dbReference type="ChEBI" id="CHEBI:57925"/>
        <dbReference type="ChEBI" id="CHEBI:58297"/>
        <dbReference type="EC" id="1.20.4.2"/>
    </reaction>
</comment>
<protein>
    <recommendedName>
        <fullName evidence="3">Glutathione S-transferase omega</fullName>
        <shortName evidence="3">GSTO</shortName>
        <ecNumber evidence="3">1.20.4.2</ecNumber>
        <ecNumber evidence="3">1.8.5.1</ecNumber>
        <ecNumber evidence="3">2.5.1.18</ecNumber>
    </recommendedName>
    <alternativeName>
        <fullName evidence="3">Glutathione-dependent dehydroascorbate reductase</fullName>
    </alternativeName>
    <alternativeName>
        <fullName evidence="3">Monomethylarsonic acid reductase</fullName>
    </alternativeName>
</protein>
<dbReference type="Gene3D" id="3.40.30.10">
    <property type="entry name" value="Glutaredoxin"/>
    <property type="match status" value="1"/>
</dbReference>
<dbReference type="GO" id="GO:0050610">
    <property type="term" value="F:methylarsonate reductase activity"/>
    <property type="evidence" value="ECO:0007669"/>
    <property type="project" value="UniProtKB-UniRule"/>
</dbReference>
<dbReference type="SFLD" id="SFLDS00019">
    <property type="entry name" value="Glutathione_Transferase_(cytos"/>
    <property type="match status" value="1"/>
</dbReference>
<evidence type="ECO:0000256" key="1">
    <source>
        <dbReference type="ARBA" id="ARBA00011067"/>
    </source>
</evidence>
<comment type="function">
    <text evidence="3">Exhibits glutathione-dependent thiol transferase activity. Has high dehydroascorbate reductase activity and may contribute to the recycling of ascorbic acid. Participates in the biotransformation of inorganic arsenic and reduces monomethylarsonic acid (MMA).</text>
</comment>
<dbReference type="InterPro" id="IPR005442">
    <property type="entry name" value="GST_omega"/>
</dbReference>
<gene>
    <name evidence="6" type="primary">GSTO</name>
</gene>
<dbReference type="InterPro" id="IPR040079">
    <property type="entry name" value="Glutathione_S-Trfase"/>
</dbReference>
<dbReference type="EMBL" id="JN388951">
    <property type="protein sequence ID" value="AEW46328.1"/>
    <property type="molecule type" value="mRNA"/>
</dbReference>
<dbReference type="PROSITE" id="PS50405">
    <property type="entry name" value="GST_CTER"/>
    <property type="match status" value="1"/>
</dbReference>
<dbReference type="InterPro" id="IPR010987">
    <property type="entry name" value="Glutathione-S-Trfase_C-like"/>
</dbReference>
<dbReference type="PRINTS" id="PR01625">
    <property type="entry name" value="GSTRNSFRASEO"/>
</dbReference>
<comment type="catalytic activity">
    <reaction evidence="3">
        <text>L-dehydroascorbate + 2 glutathione = glutathione disulfide + L-ascorbate</text>
        <dbReference type="Rhea" id="RHEA:24424"/>
        <dbReference type="ChEBI" id="CHEBI:38290"/>
        <dbReference type="ChEBI" id="CHEBI:57925"/>
        <dbReference type="ChEBI" id="CHEBI:58297"/>
        <dbReference type="ChEBI" id="CHEBI:58539"/>
        <dbReference type="EC" id="1.8.5.1"/>
    </reaction>
</comment>
<dbReference type="Gene3D" id="1.20.1050.10">
    <property type="match status" value="1"/>
</dbReference>
<dbReference type="GO" id="GO:0004364">
    <property type="term" value="F:glutathione transferase activity"/>
    <property type="evidence" value="ECO:0007669"/>
    <property type="project" value="UniProtKB-UniRule"/>
</dbReference>
<dbReference type="EC" id="1.8.5.1" evidence="3"/>